<evidence type="ECO:0000256" key="2">
    <source>
        <dbReference type="ARBA" id="ARBA00022490"/>
    </source>
</evidence>
<keyword evidence="8" id="KW-1185">Reference proteome</keyword>
<proteinExistence type="predicted"/>
<gene>
    <name evidence="7" type="ORF">M9Y10_032224</name>
</gene>
<accession>A0ABR2H0F6</accession>
<keyword evidence="5" id="KW-0378">Hydrolase</keyword>
<sequence length="1608" mass="185866">MNDPKAEPLFRIQKEMQKKLSQINTVDFEKVHYVGGADLTCKDDLFIGCFVVVDFKDEMKVIYSKCTEMRVDVPYVPGLLCFREGPVVTALYREFCLAHPEIKIDVILVDGSGEWHIRGFGLACYVGIELGIPTIGVFKQFLYVGSEHSRDSVHEEAQTKLQNIGDVLKLQHVIENGTEIHCGVLKTTDTKPFREIFVTPGHMIDIDTSIEIVKKTCLYREPEPLRLADRISRQYQSEKQNNTEASIIDTKTKVFHLIIALDCTGSMGSAITNIKNSLSNLVSIIKNEFPNVIISFYGVRDYCDSKVITKKTFMNDCIDAKFVISQETARGGGDSPEAHKTCLAEMIMDIRERAQDMINVCLFITDAPPHFRNNGSNNYSSEQRYLSEKQIKFAQDWIELSKMLDYEGIQVFSFLTDDYHSTTKPFSVLSYLTHALSFIIPNSSATFEAQMKSIIFNLINNTDATIVDGIKMLLPGEDCETYEKEDDLSKSTVQNIYDKEEISKALAEKRILMRLKPSERGAKRVMLSSKELIQKGTITIKALKSFFKIMNGDNSGYKFLDETKEFTLISKQMKEAKPSKEWLNETSVSCIFSMMTLADAFDELNSFDEEKAEAEENIVNLVKIIGNFVIGYPFLFQLNEDGKFNMQDSWPIILKDVSTSYTMSISSLFDIIQNEKEPSEEIISQFKDLIGTNEKSGIVPICSDVLSSFIIKILDVTKWLDALVSYGLHRHIEPLPAITRATCNAFICRLLYQSFKDKEGKISVNEREALELVAKTLEAMNSKGCKDMMFEFESKLKDNKIPFNAFSPQNPYNCNGINKLLNCFFQLKPMIAAADHDFMIKFFHQAINEAVSIFVSNIDEKDRDEYISQIFPRIELDPENYEEQNPLELAEPVNFKEFQFNIIEPNLSSRFSIFLFETIWSLLRTDEFEAPSTLMITSYIAQSNIMKRSFKYQKIENEDSDDKKEGDEKFEIKPIFATEDPNEILRIACFFYLKRINAENILALQDNRKQYLIKEAVELLLEPFRNCDLDVFWAKLNEGFQLYWMEEPYKLSMIDAEQIFTTIIDKVKRVDPQFKEFYRNVFLLIALGKDKESHSWCLTNNYRNVDVVQQYVDQFLDGSEKVMDYYMNNLCRPMPNRHGHHAVYCPNQLEYTEEYARKRLLCVIAPSYFIKGIPQTVYAVNDKIVQTLSRKYNAPSIQFIKEYAENLRLEIHGFDHSNPTQNCSTDIWHYPDNIQTRTELPNDPEHYFIHENQIEELYGKLYFSNVNKYRIFLRGRTNLAFYFSIDGKEYNLGVAIREIYPDNSKFKPDKNNTYFDIEFFDDGAVYATTYMEGYKCDYSFKLKPDKNGDIRNWVYVKEVLIETFKNAISFIGLGSQEWIASMFSISTTYLDKDGVKITDSTNLNITVTWTNYSDYSRNIVAYKKSFADSSKKEEYFKPVNKELVSISENEFSDLTKKTNHSSKTVSYANANRGSYEFPDNKAYDTDYFYKRTYGTTYLDVSNPIHYITWDEGVSFVDTNYDEETKPYPIENLFKEGYDVYIHPKRDTATDTYFVIDFSKVIEANSITFHGKTGREPSPSQQGIPNKFSLHTSKDNKHYIKILQIHPLM</sequence>
<keyword evidence="4" id="KW-0255">Endonuclease</keyword>
<dbReference type="PANTHER" id="PTHR28511:SF1">
    <property type="entry name" value="ENDONUCLEASE V"/>
    <property type="match status" value="1"/>
</dbReference>
<dbReference type="PANTHER" id="PTHR28511">
    <property type="entry name" value="ENDONUCLEASE V"/>
    <property type="match status" value="1"/>
</dbReference>
<dbReference type="Proteomes" id="UP001470230">
    <property type="component" value="Unassembled WGS sequence"/>
</dbReference>
<dbReference type="SUPFAM" id="SSF53300">
    <property type="entry name" value="vWA-like"/>
    <property type="match status" value="1"/>
</dbReference>
<comment type="caution">
    <text evidence="7">The sequence shown here is derived from an EMBL/GenBank/DDBJ whole genome shotgun (WGS) entry which is preliminary data.</text>
</comment>
<organism evidence="7 8">
    <name type="scientific">Tritrichomonas musculus</name>
    <dbReference type="NCBI Taxonomy" id="1915356"/>
    <lineage>
        <taxon>Eukaryota</taxon>
        <taxon>Metamonada</taxon>
        <taxon>Parabasalia</taxon>
        <taxon>Tritrichomonadida</taxon>
        <taxon>Tritrichomonadidae</taxon>
        <taxon>Tritrichomonas</taxon>
    </lineage>
</organism>
<dbReference type="InterPro" id="IPR007581">
    <property type="entry name" value="Endonuclease-V"/>
</dbReference>
<evidence type="ECO:0008006" key="9">
    <source>
        <dbReference type="Google" id="ProtNLM"/>
    </source>
</evidence>
<reference evidence="7 8" key="1">
    <citation type="submission" date="2024-04" db="EMBL/GenBank/DDBJ databases">
        <title>Tritrichomonas musculus Genome.</title>
        <authorList>
            <person name="Alves-Ferreira E."/>
            <person name="Grigg M."/>
            <person name="Lorenzi H."/>
            <person name="Galac M."/>
        </authorList>
    </citation>
    <scope>NUCLEOTIDE SEQUENCE [LARGE SCALE GENOMIC DNA]</scope>
    <source>
        <strain evidence="7 8">EAF2021</strain>
    </source>
</reference>
<dbReference type="Gene3D" id="3.30.2170.10">
    <property type="entry name" value="archaeoglobus fulgidus dsm 4304 superfamily"/>
    <property type="match status" value="1"/>
</dbReference>
<name>A0ABR2H0F6_9EUKA</name>
<evidence type="ECO:0000256" key="5">
    <source>
        <dbReference type="ARBA" id="ARBA00022801"/>
    </source>
</evidence>
<protein>
    <recommendedName>
        <fullName evidence="9">VWFA domain-containing protein</fullName>
    </recommendedName>
</protein>
<feature type="coiled-coil region" evidence="6">
    <location>
        <begin position="597"/>
        <end position="624"/>
    </location>
</feature>
<dbReference type="CDD" id="cd06559">
    <property type="entry name" value="Endonuclease_V"/>
    <property type="match status" value="1"/>
</dbReference>
<evidence type="ECO:0000313" key="8">
    <source>
        <dbReference type="Proteomes" id="UP001470230"/>
    </source>
</evidence>
<comment type="subcellular location">
    <subcellularLocation>
        <location evidence="1">Cytoplasm</location>
    </subcellularLocation>
</comment>
<dbReference type="Gene3D" id="3.40.50.410">
    <property type="entry name" value="von Willebrand factor, type A domain"/>
    <property type="match status" value="1"/>
</dbReference>
<keyword evidence="3" id="KW-0540">Nuclease</keyword>
<evidence type="ECO:0000256" key="4">
    <source>
        <dbReference type="ARBA" id="ARBA00022759"/>
    </source>
</evidence>
<keyword evidence="6" id="KW-0175">Coiled coil</keyword>
<evidence type="ECO:0000256" key="6">
    <source>
        <dbReference type="SAM" id="Coils"/>
    </source>
</evidence>
<dbReference type="EMBL" id="JAPFFF010000052">
    <property type="protein sequence ID" value="KAK8839292.1"/>
    <property type="molecule type" value="Genomic_DNA"/>
</dbReference>
<evidence type="ECO:0000313" key="7">
    <source>
        <dbReference type="EMBL" id="KAK8839292.1"/>
    </source>
</evidence>
<dbReference type="Pfam" id="PF04493">
    <property type="entry name" value="Endonuclease_5"/>
    <property type="match status" value="1"/>
</dbReference>
<evidence type="ECO:0000256" key="3">
    <source>
        <dbReference type="ARBA" id="ARBA00022722"/>
    </source>
</evidence>
<keyword evidence="2" id="KW-0963">Cytoplasm</keyword>
<evidence type="ECO:0000256" key="1">
    <source>
        <dbReference type="ARBA" id="ARBA00004496"/>
    </source>
</evidence>
<dbReference type="InterPro" id="IPR036465">
    <property type="entry name" value="vWFA_dom_sf"/>
</dbReference>